<dbReference type="EMBL" id="QUSY01002291">
    <property type="protein sequence ID" value="RHY21743.1"/>
    <property type="molecule type" value="Genomic_DNA"/>
</dbReference>
<evidence type="ECO:0000256" key="1">
    <source>
        <dbReference type="ARBA" id="ARBA00001913"/>
    </source>
</evidence>
<sequence length="647" mass="74377">VPGMLALGTLSDEDPARVIQHLDLAKKLMKTCYTMYSRQPTGLAPDSVLFPGYKVRDSRYLLRPETVESLMYLYRVTKDPIYQDWGWEIFKAIETHAKSMFGYGTVFNVNHAASVRIDDKMESFFLAETLKYHYLLQSSPSFVPLDEFVFNTEAHPFRVHRSKTTKVRDMARVPNRVKIPVVLVVVALFVGVQIYIVSQLDISSVTDRSFETFSRSRRLKPSPPATPIAPTRNHNMARRRKFIPIPHQDLNATQISRQDAIRRAMQHAWTGYETRAFGADEVAPVSGLPRPNVWGGIGVTLVDSLDTLYIMGMQDEFERCRYWVANELDFSHLGQDGTMISVFEVIIRELGGLLSAYDLSQDDVFKHRAVELADLLLPAFDDQVFYTKFNGDAFYDVIQREGSYKRTGLFPVHFEPDSGTFSRSDTFVTIGALGDSFYEYLLKVWLYSGKRSEDEFLRRLYDDAVDGMEKHLFVHSLPDDAYFLQELRMLALGTVGETDAHKVDKHLDMAKKLMHTCVSYYTRQPTGLAPDLVHFPGFDVQNSIYKLRPETVESLMYLFRITQDPIYREWGWTIFESLEQHAKTTYGYGAVRNVHDLSVSYVEDKMESFFLAETLKYHYLLQSAPSFLPLDQFVFNTEAHPFRIATV</sequence>
<keyword evidence="6" id="KW-0106">Calcium</keyword>
<dbReference type="VEuPathDB" id="FungiDB:H310_04188"/>
<keyword evidence="5" id="KW-1015">Disulfide bond</keyword>
<dbReference type="InterPro" id="IPR050749">
    <property type="entry name" value="Glycosyl_Hydrolase_47"/>
</dbReference>
<dbReference type="Proteomes" id="UP000285060">
    <property type="component" value="Unassembled WGS sequence"/>
</dbReference>
<proteinExistence type="inferred from homology"/>
<dbReference type="GO" id="GO:0005509">
    <property type="term" value="F:calcium ion binding"/>
    <property type="evidence" value="ECO:0007669"/>
    <property type="project" value="InterPro"/>
</dbReference>
<organism evidence="8 9">
    <name type="scientific">Aphanomyces invadans</name>
    <dbReference type="NCBI Taxonomy" id="157072"/>
    <lineage>
        <taxon>Eukaryota</taxon>
        <taxon>Sar</taxon>
        <taxon>Stramenopiles</taxon>
        <taxon>Oomycota</taxon>
        <taxon>Saprolegniomycetes</taxon>
        <taxon>Saprolegniales</taxon>
        <taxon>Verrucalvaceae</taxon>
        <taxon>Aphanomyces</taxon>
    </lineage>
</organism>
<dbReference type="EC" id="3.2.1.-" evidence="7"/>
<feature type="binding site" evidence="6">
    <location>
        <position position="637"/>
    </location>
    <ligand>
        <name>Ca(2+)</name>
        <dbReference type="ChEBI" id="CHEBI:29108"/>
    </ligand>
</feature>
<comment type="similarity">
    <text evidence="3 7">Belongs to the glycosyl hydrolase 47 family.</text>
</comment>
<gene>
    <name evidence="8" type="ORF">DYB32_009718</name>
</gene>
<protein>
    <recommendedName>
        <fullName evidence="7">alpha-1,2-Mannosidase</fullName>
        <ecNumber evidence="7">3.2.1.-</ecNumber>
    </recommendedName>
</protein>
<evidence type="ECO:0000256" key="6">
    <source>
        <dbReference type="PIRSR" id="PIRSR601382-2"/>
    </source>
</evidence>
<dbReference type="AlphaFoldDB" id="A0A3R6WF12"/>
<dbReference type="Pfam" id="PF01532">
    <property type="entry name" value="Glyco_hydro_47"/>
    <property type="match status" value="3"/>
</dbReference>
<dbReference type="InterPro" id="IPR001382">
    <property type="entry name" value="Glyco_hydro_47"/>
</dbReference>
<accession>A0A3R6WF12</accession>
<evidence type="ECO:0000256" key="2">
    <source>
        <dbReference type="ARBA" id="ARBA00004922"/>
    </source>
</evidence>
<dbReference type="InterPro" id="IPR012341">
    <property type="entry name" value="6hp_glycosidase-like_sf"/>
</dbReference>
<dbReference type="VEuPathDB" id="FungiDB:H310_04186"/>
<dbReference type="GO" id="GO:0005975">
    <property type="term" value="P:carbohydrate metabolic process"/>
    <property type="evidence" value="ECO:0007669"/>
    <property type="project" value="InterPro"/>
</dbReference>
<feature type="non-terminal residue" evidence="8">
    <location>
        <position position="1"/>
    </location>
</feature>
<dbReference type="GO" id="GO:0000139">
    <property type="term" value="C:Golgi membrane"/>
    <property type="evidence" value="ECO:0007669"/>
    <property type="project" value="TreeGrafter"/>
</dbReference>
<comment type="pathway">
    <text evidence="2">Protein modification; protein glycosylation.</text>
</comment>
<keyword evidence="4 7" id="KW-0378">Hydrolase</keyword>
<evidence type="ECO:0000256" key="3">
    <source>
        <dbReference type="ARBA" id="ARBA00007658"/>
    </source>
</evidence>
<dbReference type="Gene3D" id="1.50.10.10">
    <property type="match status" value="3"/>
</dbReference>
<comment type="cofactor">
    <cofactor evidence="1 6">
        <name>Ca(2+)</name>
        <dbReference type="ChEBI" id="CHEBI:29108"/>
    </cofactor>
</comment>
<evidence type="ECO:0000256" key="4">
    <source>
        <dbReference type="ARBA" id="ARBA00022801"/>
    </source>
</evidence>
<dbReference type="InterPro" id="IPR036026">
    <property type="entry name" value="Seven-hairpin_glycosidases"/>
</dbReference>
<keyword evidence="7" id="KW-0326">Glycosidase</keyword>
<dbReference type="GO" id="GO:0004571">
    <property type="term" value="F:mannosyl-oligosaccharide 1,2-alpha-mannosidase activity"/>
    <property type="evidence" value="ECO:0007669"/>
    <property type="project" value="InterPro"/>
</dbReference>
<dbReference type="SUPFAM" id="SSF48225">
    <property type="entry name" value="Seven-hairpin glycosidases"/>
    <property type="match status" value="2"/>
</dbReference>
<evidence type="ECO:0000313" key="9">
    <source>
        <dbReference type="Proteomes" id="UP000285060"/>
    </source>
</evidence>
<name>A0A3R6WF12_9STRA</name>
<dbReference type="GO" id="GO:0005783">
    <property type="term" value="C:endoplasmic reticulum"/>
    <property type="evidence" value="ECO:0007669"/>
    <property type="project" value="TreeGrafter"/>
</dbReference>
<keyword evidence="6" id="KW-0479">Metal-binding</keyword>
<comment type="caution">
    <text evidence="8">The sequence shown here is derived from an EMBL/GenBank/DDBJ whole genome shotgun (WGS) entry which is preliminary data.</text>
</comment>
<keyword evidence="9" id="KW-1185">Reference proteome</keyword>
<evidence type="ECO:0000313" key="8">
    <source>
        <dbReference type="EMBL" id="RHY21743.1"/>
    </source>
</evidence>
<dbReference type="PRINTS" id="PR00747">
    <property type="entry name" value="GLYHDRLASE47"/>
</dbReference>
<dbReference type="PANTHER" id="PTHR11742">
    <property type="entry name" value="MANNOSYL-OLIGOSACCHARIDE ALPHA-1,2-MANNOSIDASE-RELATED"/>
    <property type="match status" value="1"/>
</dbReference>
<dbReference type="PANTHER" id="PTHR11742:SF6">
    <property type="entry name" value="MANNOSYL-OLIGOSACCHARIDE ALPHA-1,2-MANNOSIDASE IA-RELATED"/>
    <property type="match status" value="1"/>
</dbReference>
<evidence type="ECO:0000256" key="7">
    <source>
        <dbReference type="RuleBase" id="RU361193"/>
    </source>
</evidence>
<reference evidence="8 9" key="1">
    <citation type="submission" date="2018-08" db="EMBL/GenBank/DDBJ databases">
        <title>Aphanomyces genome sequencing and annotation.</title>
        <authorList>
            <person name="Minardi D."/>
            <person name="Oidtmann B."/>
            <person name="Van Der Giezen M."/>
            <person name="Studholme D.J."/>
        </authorList>
    </citation>
    <scope>NUCLEOTIDE SEQUENCE [LARGE SCALE GENOMIC DNA]</scope>
    <source>
        <strain evidence="8 9">NJM0002</strain>
    </source>
</reference>
<evidence type="ECO:0000256" key="5">
    <source>
        <dbReference type="ARBA" id="ARBA00023157"/>
    </source>
</evidence>